<organism evidence="1">
    <name type="scientific">Rhizophora mucronata</name>
    <name type="common">Asiatic mangrove</name>
    <dbReference type="NCBI Taxonomy" id="61149"/>
    <lineage>
        <taxon>Eukaryota</taxon>
        <taxon>Viridiplantae</taxon>
        <taxon>Streptophyta</taxon>
        <taxon>Embryophyta</taxon>
        <taxon>Tracheophyta</taxon>
        <taxon>Spermatophyta</taxon>
        <taxon>Magnoliopsida</taxon>
        <taxon>eudicotyledons</taxon>
        <taxon>Gunneridae</taxon>
        <taxon>Pentapetalae</taxon>
        <taxon>rosids</taxon>
        <taxon>fabids</taxon>
        <taxon>Malpighiales</taxon>
        <taxon>Rhizophoraceae</taxon>
        <taxon>Rhizophora</taxon>
    </lineage>
</organism>
<accession>A0A2P2J7D6</accession>
<name>A0A2P2J7D6_RHIMU</name>
<dbReference type="AlphaFoldDB" id="A0A2P2J7D6"/>
<sequence length="74" mass="8655">MRDIVYCGLGWPSFWHREIWRALDSATAEFPLSIIFSSCPTWLDSSSTFELVDWINLFAFSRAEHSLRVKTVQE</sequence>
<protein>
    <submittedName>
        <fullName evidence="1">Uncharacterized protein LOC105127834</fullName>
    </submittedName>
</protein>
<proteinExistence type="predicted"/>
<dbReference type="EMBL" id="GGEC01008911">
    <property type="protein sequence ID" value="MBW89394.1"/>
    <property type="molecule type" value="Transcribed_RNA"/>
</dbReference>
<reference evidence="1" key="1">
    <citation type="submission" date="2018-02" db="EMBL/GenBank/DDBJ databases">
        <title>Rhizophora mucronata_Transcriptome.</title>
        <authorList>
            <person name="Meera S.P."/>
            <person name="Sreeshan A."/>
            <person name="Augustine A."/>
        </authorList>
    </citation>
    <scope>NUCLEOTIDE SEQUENCE</scope>
    <source>
        <tissue evidence="1">Leaf</tissue>
    </source>
</reference>
<evidence type="ECO:0000313" key="1">
    <source>
        <dbReference type="EMBL" id="MBW89394.1"/>
    </source>
</evidence>